<dbReference type="GO" id="GO:0005524">
    <property type="term" value="F:ATP binding"/>
    <property type="evidence" value="ECO:0007669"/>
    <property type="project" value="UniProtKB-KW"/>
</dbReference>
<dbReference type="SUPFAM" id="SSF52540">
    <property type="entry name" value="P-loop containing nucleoside triphosphate hydrolases"/>
    <property type="match status" value="1"/>
</dbReference>
<evidence type="ECO:0000256" key="4">
    <source>
        <dbReference type="ARBA" id="ARBA00022840"/>
    </source>
</evidence>
<evidence type="ECO:0000313" key="10">
    <source>
        <dbReference type="Proteomes" id="UP000092445"/>
    </source>
</evidence>
<feature type="coiled-coil region" evidence="7">
    <location>
        <begin position="541"/>
        <end position="568"/>
    </location>
</feature>
<dbReference type="Gene3D" id="3.40.50.300">
    <property type="entry name" value="P-loop containing nucleotide triphosphate hydrolases"/>
    <property type="match status" value="2"/>
</dbReference>
<sequence>MSTKRKHSLDNLAEHGAERKVDENKLMICEANLEMPETPQHLHAEGSRTSVTQDTPHDIDVIILEDEEDGYTYIDDVRIPSPIPSYSHTRNKGPRLIVKRIENDNFKSFAGKVLLGPFHHNFNAVLGPNGSGKSNVMDSILFVFGSRINTLRCKKHSTLIHNSPRYPSVDSCSVAVHFCQISDSDDGSCHEIPNSEFIVKRTAFKKGSSFYSINGEKVQFNAVICLLKKHNINLNDNHFIALQGELETIALMKPKGKTKTEYGMLEYLERVIGTDRYIEPLNTIMEHIKALTEESAERHDLCELAKRAMEDLKQPYNEAIHYLKQKNENIRTKNLKTQKSISEKNKILESYLRQQDSLKQDLLECVSLTESLPREVETMKKAAEKEIKNFESLNQNKYTFEQEKEKACKSFAEIQQVVMNLNQIRNENKLQIKTDESKSVELYAIRDKYKQEMEEGEEQLKQIVAQRAELEEQRQRNYKQIEDQAKPFLEKRETLESELMKLHAKVDVTKSDLSLLETELKVLKYQEMRDTSKYDSMKSSYEESQKVLNEKKTTAEELRENLLVIKSQAEEKLTTLRKLKQTQQVMVAQLMQVRAKINEITTIMRSMPCNDQAFDSLMGQRIEGKIPGILGRLGDLGAIDSKYDVAISTACDALDNIVVENADVAEKCIEYLRHNDLGRASFIPLENIKHLETHSVPFQTPENVPRLYDLVQVEDKRILPAFYFVLRDTLVAADLEQGVRIAFGTKRHRVVTLNGEVIEISGLMSAGGSTEMRGKMGSNIQTKSKLPLDTEVVAQKTLEDLQTQAEQLQSEMNFNEEQQSVTEREMQQLMNTQQRTEIELQKILITTQSLESQLPYSFEQMGAQRTRLQQTVIDAPNVERIGAEIEIKKKALTEAEDIESEMAEKVIQIRNQIDSIYKNIQITVQNKINYLDDQAEQVNNNLSKIKSQLTKLERNINKIDTQIKESHMEIGKTQDRLTELGVERQAHDNNIAEFSQQIKEIDGNIDKGRLEASATYKELQRLKKLETDSKLEKVDIEQKLQSVIDKISNLKSQITHFNEQLKSLNLQETPRAGGSQISLKTYTEEELASYTLQDIQYKDSLEENLLKNKPNLSCIDEYKEKRCTYLKQAKIRDAVICKCEKMRTSYENFRKTRHNGFMKGFQIISDKLKEIYRMLTKCGDAELDLVDSMDPFEGVSFNVRPERKTWRNISCLSGGEKALSTLALIFALHHFKPTPLYFMDEIDAALDFQKISIVANYLRHDVRGAQLLVITLRPDMCDLADSLVGIYKISDCSESVCLRNVHPALPPRVTSTQQTPPQTNSLPTGLGVEACRMRDEKSLMVEAPSNISRYSEKQNALPQNKCTHVIFDNNTNEKNDDNSESDAVDMTQTNLKIASDCITVSSQDSLFVHQKASRTDFTSPISEHLMTENRNAPDIVSLSSMLSSENEISYNLNRNIYSCIESSTTIGSNSSSVLRSGTGKIENFQMGKLASQNIYASDDIIVIDSQTSISSKLESDIDSSG</sequence>
<evidence type="ECO:0000256" key="3">
    <source>
        <dbReference type="ARBA" id="ARBA00022741"/>
    </source>
</evidence>
<feature type="domain" description="SMC hinge" evidence="8">
    <location>
        <begin position="627"/>
        <end position="742"/>
    </location>
</feature>
<keyword evidence="3" id="KW-0547">Nucleotide-binding</keyword>
<feature type="coiled-coil region" evidence="7">
    <location>
        <begin position="791"/>
        <end position="825"/>
    </location>
</feature>
<dbReference type="PANTHER" id="PTHR18937">
    <property type="entry name" value="STRUCTURAL MAINTENANCE OF CHROMOSOMES SMC FAMILY MEMBER"/>
    <property type="match status" value="1"/>
</dbReference>
<organism evidence="9 10">
    <name type="scientific">Glossina pallidipes</name>
    <name type="common">Tsetse fly</name>
    <dbReference type="NCBI Taxonomy" id="7398"/>
    <lineage>
        <taxon>Eukaryota</taxon>
        <taxon>Metazoa</taxon>
        <taxon>Ecdysozoa</taxon>
        <taxon>Arthropoda</taxon>
        <taxon>Hexapoda</taxon>
        <taxon>Insecta</taxon>
        <taxon>Pterygota</taxon>
        <taxon>Neoptera</taxon>
        <taxon>Endopterygota</taxon>
        <taxon>Diptera</taxon>
        <taxon>Brachycera</taxon>
        <taxon>Muscomorpha</taxon>
        <taxon>Hippoboscoidea</taxon>
        <taxon>Glossinidae</taxon>
        <taxon>Glossina</taxon>
    </lineage>
</organism>
<dbReference type="Pfam" id="PF02463">
    <property type="entry name" value="SMC_N"/>
    <property type="match status" value="1"/>
</dbReference>
<dbReference type="VEuPathDB" id="VectorBase:GPAI016544"/>
<keyword evidence="5 7" id="KW-0175">Coiled coil</keyword>
<dbReference type="InterPro" id="IPR036277">
    <property type="entry name" value="SMC_hinge_sf"/>
</dbReference>
<dbReference type="InterPro" id="IPR027417">
    <property type="entry name" value="P-loop_NTPase"/>
</dbReference>
<proteinExistence type="inferred from homology"/>
<name>A0A1A9ZJA3_GLOPL</name>
<dbReference type="InterPro" id="IPR003395">
    <property type="entry name" value="RecF/RecN/SMC_N"/>
</dbReference>
<dbReference type="GO" id="GO:0000796">
    <property type="term" value="C:condensin complex"/>
    <property type="evidence" value="ECO:0007669"/>
    <property type="project" value="TreeGrafter"/>
</dbReference>
<dbReference type="STRING" id="7398.A0A1A9ZJA3"/>
<evidence type="ECO:0000259" key="8">
    <source>
        <dbReference type="SMART" id="SM00968"/>
    </source>
</evidence>
<comment type="similarity">
    <text evidence="2">Belongs to the SMC family. SMC4 subfamily.</text>
</comment>
<evidence type="ECO:0000256" key="7">
    <source>
        <dbReference type="SAM" id="Coils"/>
    </source>
</evidence>
<dbReference type="InterPro" id="IPR010935">
    <property type="entry name" value="SMC_hinge"/>
</dbReference>
<keyword evidence="4" id="KW-0067">ATP-binding</keyword>
<dbReference type="SMART" id="SM00968">
    <property type="entry name" value="SMC_hinge"/>
    <property type="match status" value="1"/>
</dbReference>
<keyword evidence="10" id="KW-1185">Reference proteome</keyword>
<dbReference type="Proteomes" id="UP000092445">
    <property type="component" value="Unassembled WGS sequence"/>
</dbReference>
<feature type="coiled-coil region" evidence="7">
    <location>
        <begin position="1033"/>
        <end position="1067"/>
    </location>
</feature>
<evidence type="ECO:0000256" key="1">
    <source>
        <dbReference type="ARBA" id="ARBA00004123"/>
    </source>
</evidence>
<dbReference type="Pfam" id="PF06470">
    <property type="entry name" value="SMC_hinge"/>
    <property type="match status" value="1"/>
</dbReference>
<comment type="subcellular location">
    <subcellularLocation>
        <location evidence="1">Nucleus</location>
    </subcellularLocation>
</comment>
<dbReference type="PANTHER" id="PTHR18937:SF172">
    <property type="entry name" value="STRUCTURAL MAINTENANCE OF CHROMOSOMES PROTEIN"/>
    <property type="match status" value="1"/>
</dbReference>
<evidence type="ECO:0000256" key="5">
    <source>
        <dbReference type="ARBA" id="ARBA00023054"/>
    </source>
</evidence>
<reference evidence="10" key="1">
    <citation type="submission" date="2014-03" db="EMBL/GenBank/DDBJ databases">
        <authorList>
            <person name="Aksoy S."/>
            <person name="Warren W."/>
            <person name="Wilson R.K."/>
        </authorList>
    </citation>
    <scope>NUCLEOTIDE SEQUENCE [LARGE SCALE GENOMIC DNA]</scope>
    <source>
        <strain evidence="10">IAEA</strain>
    </source>
</reference>
<reference evidence="9" key="2">
    <citation type="submission" date="2020-05" db="UniProtKB">
        <authorList>
            <consortium name="EnsemblMetazoa"/>
        </authorList>
    </citation>
    <scope>IDENTIFICATION</scope>
    <source>
        <strain evidence="9">IAEA</strain>
    </source>
</reference>
<dbReference type="SUPFAM" id="SSF75553">
    <property type="entry name" value="Smc hinge domain"/>
    <property type="match status" value="1"/>
</dbReference>
<dbReference type="EnsemblMetazoa" id="GPAI016544-RA">
    <property type="protein sequence ID" value="GPAI016544-PA"/>
    <property type="gene ID" value="GPAI016544"/>
</dbReference>
<evidence type="ECO:0000256" key="6">
    <source>
        <dbReference type="ARBA" id="ARBA00023242"/>
    </source>
</evidence>
<evidence type="ECO:0000256" key="2">
    <source>
        <dbReference type="ARBA" id="ARBA00006005"/>
    </source>
</evidence>
<evidence type="ECO:0000313" key="9">
    <source>
        <dbReference type="EnsemblMetazoa" id="GPAI016544-PA"/>
    </source>
</evidence>
<feature type="coiled-coil region" evidence="7">
    <location>
        <begin position="446"/>
        <end position="480"/>
    </location>
</feature>
<feature type="coiled-coil region" evidence="7">
    <location>
        <begin position="928"/>
        <end position="969"/>
    </location>
</feature>
<dbReference type="Gene3D" id="1.20.1060.20">
    <property type="match status" value="1"/>
</dbReference>
<keyword evidence="6" id="KW-0539">Nucleus</keyword>
<dbReference type="GO" id="GO:0005634">
    <property type="term" value="C:nucleus"/>
    <property type="evidence" value="ECO:0007669"/>
    <property type="project" value="UniProtKB-SubCell"/>
</dbReference>
<dbReference type="Gene3D" id="3.30.70.1620">
    <property type="match status" value="1"/>
</dbReference>
<dbReference type="GO" id="GO:0007076">
    <property type="term" value="P:mitotic chromosome condensation"/>
    <property type="evidence" value="ECO:0007669"/>
    <property type="project" value="TreeGrafter"/>
</dbReference>
<accession>A0A1A9ZJA3</accession>
<protein>
    <recommendedName>
        <fullName evidence="8">SMC hinge domain-containing protein</fullName>
    </recommendedName>
</protein>